<feature type="domain" description="Thioesterase" evidence="2">
    <location>
        <begin position="54"/>
        <end position="126"/>
    </location>
</feature>
<dbReference type="GO" id="GO:0005829">
    <property type="term" value="C:cytosol"/>
    <property type="evidence" value="ECO:0007669"/>
    <property type="project" value="TreeGrafter"/>
</dbReference>
<dbReference type="SUPFAM" id="SSF54637">
    <property type="entry name" value="Thioesterase/thiol ester dehydrase-isomerase"/>
    <property type="match status" value="1"/>
</dbReference>
<organism evidence="3 4">
    <name type="scientific">Zoogloea ramigera</name>
    <dbReference type="NCBI Taxonomy" id="350"/>
    <lineage>
        <taxon>Bacteria</taxon>
        <taxon>Pseudomonadati</taxon>
        <taxon>Pseudomonadota</taxon>
        <taxon>Betaproteobacteria</taxon>
        <taxon>Rhodocyclales</taxon>
        <taxon>Zoogloeaceae</taxon>
        <taxon>Zoogloea</taxon>
    </lineage>
</organism>
<keyword evidence="1" id="KW-0378">Hydrolase</keyword>
<dbReference type="RefSeq" id="WP_141352977.1">
    <property type="nucleotide sequence ID" value="NZ_BJNV01000047.1"/>
</dbReference>
<dbReference type="InterPro" id="IPR003736">
    <property type="entry name" value="PAAI_dom"/>
</dbReference>
<dbReference type="Proteomes" id="UP000318422">
    <property type="component" value="Unassembled WGS sequence"/>
</dbReference>
<dbReference type="CDD" id="cd03443">
    <property type="entry name" value="PaaI_thioesterase"/>
    <property type="match status" value="1"/>
</dbReference>
<dbReference type="InterPro" id="IPR029069">
    <property type="entry name" value="HotDog_dom_sf"/>
</dbReference>
<gene>
    <name evidence="3" type="ORF">ZRA01_26280</name>
</gene>
<keyword evidence="4" id="KW-1185">Reference proteome</keyword>
<dbReference type="PANTHER" id="PTHR43240:SF8">
    <property type="entry name" value="PHENYLACETIC ACID DEGRADATION-RELATED PROTEIN"/>
    <property type="match status" value="1"/>
</dbReference>
<comment type="caution">
    <text evidence="3">The sequence shown here is derived from an EMBL/GenBank/DDBJ whole genome shotgun (WGS) entry which is preliminary data.</text>
</comment>
<dbReference type="GO" id="GO:0061522">
    <property type="term" value="F:1,4-dihydroxy-2-naphthoyl-CoA thioesterase activity"/>
    <property type="evidence" value="ECO:0007669"/>
    <property type="project" value="TreeGrafter"/>
</dbReference>
<evidence type="ECO:0000259" key="2">
    <source>
        <dbReference type="Pfam" id="PF03061"/>
    </source>
</evidence>
<evidence type="ECO:0000313" key="3">
    <source>
        <dbReference type="EMBL" id="GEC96555.1"/>
    </source>
</evidence>
<reference evidence="3 4" key="1">
    <citation type="submission" date="2019-06" db="EMBL/GenBank/DDBJ databases">
        <title>Whole genome shotgun sequence of Zoogloea ramigera NBRC 15342.</title>
        <authorList>
            <person name="Hosoyama A."/>
            <person name="Uohara A."/>
            <person name="Ohji S."/>
            <person name="Ichikawa N."/>
        </authorList>
    </citation>
    <scope>NUCLEOTIDE SEQUENCE [LARGE SCALE GENOMIC DNA]</scope>
    <source>
        <strain evidence="3 4">NBRC 15342</strain>
    </source>
</reference>
<dbReference type="Pfam" id="PF03061">
    <property type="entry name" value="4HBT"/>
    <property type="match status" value="1"/>
</dbReference>
<dbReference type="PANTHER" id="PTHR43240">
    <property type="entry name" value="1,4-DIHYDROXY-2-NAPHTHOYL-COA THIOESTERASE 1"/>
    <property type="match status" value="1"/>
</dbReference>
<dbReference type="AlphaFoldDB" id="A0A4Y4CUB8"/>
<accession>A0A4Y4CUB8</accession>
<dbReference type="InterPro" id="IPR006683">
    <property type="entry name" value="Thioestr_dom"/>
</dbReference>
<protein>
    <submittedName>
        <fullName evidence="3">Putative phenylacetic acid degradation-related protein</fullName>
    </submittedName>
</protein>
<name>A0A4Y4CUB8_ZOORA</name>
<dbReference type="EMBL" id="BJNV01000047">
    <property type="protein sequence ID" value="GEC96555.1"/>
    <property type="molecule type" value="Genomic_DNA"/>
</dbReference>
<sequence length="148" mass="15474">MPALTIRDGTTLESLNARGVGHLPGWFGVEAVGLAPGRLSARMLIRPEMLAPDGSLHAAAIIALADTAAAYATRAHLPDGAASFATIELKTNFFGTQAEGVLLCEATALHGGRHTQVWDAEVSSGGSGSRLALFRCTQLIQWPKGLQN</sequence>
<proteinExistence type="predicted"/>
<dbReference type="OrthoDB" id="9798208at2"/>
<dbReference type="Gene3D" id="3.10.129.10">
    <property type="entry name" value="Hotdog Thioesterase"/>
    <property type="match status" value="1"/>
</dbReference>
<evidence type="ECO:0000313" key="4">
    <source>
        <dbReference type="Proteomes" id="UP000318422"/>
    </source>
</evidence>
<evidence type="ECO:0000256" key="1">
    <source>
        <dbReference type="ARBA" id="ARBA00022801"/>
    </source>
</evidence>
<dbReference type="NCBIfam" id="TIGR00369">
    <property type="entry name" value="unchar_dom_1"/>
    <property type="match status" value="1"/>
</dbReference>